<gene>
    <name evidence="1" type="ORF">Glove_49g28</name>
</gene>
<comment type="caution">
    <text evidence="1">The sequence shown here is derived from an EMBL/GenBank/DDBJ whole genome shotgun (WGS) entry which is preliminary data.</text>
</comment>
<evidence type="ECO:0000313" key="1">
    <source>
        <dbReference type="EMBL" id="RHZ86570.1"/>
    </source>
</evidence>
<dbReference type="AlphaFoldDB" id="A0A397JQ23"/>
<protein>
    <submittedName>
        <fullName evidence="1">Uncharacterized protein</fullName>
    </submittedName>
</protein>
<reference evidence="1 2" key="1">
    <citation type="submission" date="2018-08" db="EMBL/GenBank/DDBJ databases">
        <title>Genome and evolution of the arbuscular mycorrhizal fungus Diversispora epigaea (formerly Glomus versiforme) and its bacterial endosymbionts.</title>
        <authorList>
            <person name="Sun X."/>
            <person name="Fei Z."/>
            <person name="Harrison M."/>
        </authorList>
    </citation>
    <scope>NUCLEOTIDE SEQUENCE [LARGE SCALE GENOMIC DNA]</scope>
    <source>
        <strain evidence="1 2">IT104</strain>
    </source>
</reference>
<dbReference type="Proteomes" id="UP000266861">
    <property type="component" value="Unassembled WGS sequence"/>
</dbReference>
<keyword evidence="2" id="KW-1185">Reference proteome</keyword>
<evidence type="ECO:0000313" key="2">
    <source>
        <dbReference type="Proteomes" id="UP000266861"/>
    </source>
</evidence>
<accession>A0A397JQ23</accession>
<dbReference type="EMBL" id="PQFF01000046">
    <property type="protein sequence ID" value="RHZ86570.1"/>
    <property type="molecule type" value="Genomic_DNA"/>
</dbReference>
<name>A0A397JQ23_9GLOM</name>
<organism evidence="1 2">
    <name type="scientific">Diversispora epigaea</name>
    <dbReference type="NCBI Taxonomy" id="1348612"/>
    <lineage>
        <taxon>Eukaryota</taxon>
        <taxon>Fungi</taxon>
        <taxon>Fungi incertae sedis</taxon>
        <taxon>Mucoromycota</taxon>
        <taxon>Glomeromycotina</taxon>
        <taxon>Glomeromycetes</taxon>
        <taxon>Diversisporales</taxon>
        <taxon>Diversisporaceae</taxon>
        <taxon>Diversispora</taxon>
    </lineage>
</organism>
<proteinExistence type="predicted"/>
<sequence length="91" mass="10896">MRSLIQYELNYYEMQKMSNYNRLLNDNINTVTNGMDNCLQKVVESMVRKVESEVLKVDDKIWKKFSKNTVVNVKMNLSEPVSRNYMNLFYI</sequence>